<gene>
    <name evidence="1" type="ORF">EV201_1536</name>
</gene>
<reference evidence="1 2" key="1">
    <citation type="submission" date="2019-02" db="EMBL/GenBank/DDBJ databases">
        <title>Genomic Encyclopedia of Type Strains, Phase IV (KMG-IV): sequencing the most valuable type-strain genomes for metagenomic binning, comparative biology and taxonomic classification.</title>
        <authorList>
            <person name="Goeker M."/>
        </authorList>
    </citation>
    <scope>NUCLEOTIDE SEQUENCE [LARGE SCALE GENOMIC DNA]</scope>
    <source>
        <strain evidence="1 2">DSM 28825</strain>
    </source>
</reference>
<proteinExistence type="predicted"/>
<comment type="caution">
    <text evidence="1">The sequence shown here is derived from an EMBL/GenBank/DDBJ whole genome shotgun (WGS) entry which is preliminary data.</text>
</comment>
<name>A0A4V2FT61_9BACT</name>
<protein>
    <submittedName>
        <fullName evidence="1">YhcH/YjgK/YiaL family protein</fullName>
    </submittedName>
</protein>
<dbReference type="Proteomes" id="UP000293562">
    <property type="component" value="Unassembled WGS sequence"/>
</dbReference>
<dbReference type="OrthoDB" id="9792756at2"/>
<dbReference type="RefSeq" id="WP_130306962.1">
    <property type="nucleotide sequence ID" value="NZ_SHKN01000001.1"/>
</dbReference>
<dbReference type="InterPro" id="IPR037012">
    <property type="entry name" value="NanQ/TabA/YiaL_sf"/>
</dbReference>
<sequence>MIIDTIENSKRYASISERIALGLEYINNSDFSKIELGTYQIEGDDVFAMIQEYETKPLKSCKLEGHTKYIDIQYIISGEEHIGLVSKGTQKILTKNDEDDYAFYEGESTLFKFKTGTFGIFFPNDLHQPCVGLNQSSTVRKVVVKVRS</sequence>
<dbReference type="GO" id="GO:0005829">
    <property type="term" value="C:cytosol"/>
    <property type="evidence" value="ECO:0007669"/>
    <property type="project" value="TreeGrafter"/>
</dbReference>
<dbReference type="PANTHER" id="PTHR34986">
    <property type="entry name" value="EVOLVED BETA-GALACTOSIDASE SUBUNIT BETA"/>
    <property type="match status" value="1"/>
</dbReference>
<dbReference type="EMBL" id="SHKN01000001">
    <property type="protein sequence ID" value="RZT96885.1"/>
    <property type="molecule type" value="Genomic_DNA"/>
</dbReference>
<dbReference type="Gene3D" id="2.60.120.370">
    <property type="entry name" value="YhcH/YjgK/YiaL"/>
    <property type="match status" value="1"/>
</dbReference>
<keyword evidence="2" id="KW-1185">Reference proteome</keyword>
<dbReference type="PANTHER" id="PTHR34986:SF1">
    <property type="entry name" value="PROTEIN YIAL"/>
    <property type="match status" value="1"/>
</dbReference>
<evidence type="ECO:0000313" key="2">
    <source>
        <dbReference type="Proteomes" id="UP000293562"/>
    </source>
</evidence>
<dbReference type="SUPFAM" id="SSF51197">
    <property type="entry name" value="Clavaminate synthase-like"/>
    <property type="match status" value="1"/>
</dbReference>
<dbReference type="Pfam" id="PF04074">
    <property type="entry name" value="DUF386"/>
    <property type="match status" value="1"/>
</dbReference>
<dbReference type="AlphaFoldDB" id="A0A4V2FT61"/>
<dbReference type="InterPro" id="IPR004375">
    <property type="entry name" value="NanQ/TabA/YiaL"/>
</dbReference>
<dbReference type="NCBIfam" id="TIGR00022">
    <property type="entry name" value="YhcH/YjgK/YiaL family protein"/>
    <property type="match status" value="1"/>
</dbReference>
<evidence type="ECO:0000313" key="1">
    <source>
        <dbReference type="EMBL" id="RZT96885.1"/>
    </source>
</evidence>
<organism evidence="1 2">
    <name type="scientific">Ancylomarina subtilis</name>
    <dbReference type="NCBI Taxonomy" id="1639035"/>
    <lineage>
        <taxon>Bacteria</taxon>
        <taxon>Pseudomonadati</taxon>
        <taxon>Bacteroidota</taxon>
        <taxon>Bacteroidia</taxon>
        <taxon>Marinilabiliales</taxon>
        <taxon>Marinifilaceae</taxon>
        <taxon>Ancylomarina</taxon>
    </lineage>
</organism>
<accession>A0A4V2FT61</accession>